<evidence type="ECO:0000313" key="3">
    <source>
        <dbReference type="Proteomes" id="UP000233556"/>
    </source>
</evidence>
<dbReference type="InterPro" id="IPR011993">
    <property type="entry name" value="PH-like_dom_sf"/>
</dbReference>
<dbReference type="Proteomes" id="UP000233556">
    <property type="component" value="Unassembled WGS sequence"/>
</dbReference>
<dbReference type="EMBL" id="KZ506921">
    <property type="protein sequence ID" value="PKU37940.1"/>
    <property type="molecule type" value="Genomic_DNA"/>
</dbReference>
<dbReference type="InterPro" id="IPR051092">
    <property type="entry name" value="FYVE_RhoGEF_PH"/>
</dbReference>
<dbReference type="SMART" id="SM00233">
    <property type="entry name" value="PH"/>
    <property type="match status" value="1"/>
</dbReference>
<protein>
    <recommendedName>
        <fullName evidence="1">PH domain-containing protein</fullName>
    </recommendedName>
</protein>
<organism evidence="2 3">
    <name type="scientific">Limosa lapponica baueri</name>
    <dbReference type="NCBI Taxonomy" id="1758121"/>
    <lineage>
        <taxon>Eukaryota</taxon>
        <taxon>Metazoa</taxon>
        <taxon>Chordata</taxon>
        <taxon>Craniata</taxon>
        <taxon>Vertebrata</taxon>
        <taxon>Euteleostomi</taxon>
        <taxon>Archelosauria</taxon>
        <taxon>Archosauria</taxon>
        <taxon>Dinosauria</taxon>
        <taxon>Saurischia</taxon>
        <taxon>Theropoda</taxon>
        <taxon>Coelurosauria</taxon>
        <taxon>Aves</taxon>
        <taxon>Neognathae</taxon>
        <taxon>Neoaves</taxon>
        <taxon>Charadriiformes</taxon>
        <taxon>Scolopacidae</taxon>
        <taxon>Limosa</taxon>
    </lineage>
</organism>
<dbReference type="GO" id="GO:0005085">
    <property type="term" value="F:guanyl-nucleotide exchange factor activity"/>
    <property type="evidence" value="ECO:0007669"/>
    <property type="project" value="TreeGrafter"/>
</dbReference>
<feature type="domain" description="PH" evidence="1">
    <location>
        <begin position="1"/>
        <end position="109"/>
    </location>
</feature>
<reference evidence="3" key="2">
    <citation type="submission" date="2017-12" db="EMBL/GenBank/DDBJ databases">
        <title>Genome sequence of the Bar-tailed Godwit (Limosa lapponica baueri).</title>
        <authorList>
            <person name="Lima N.C.B."/>
            <person name="Parody-Merino A.M."/>
            <person name="Battley P.F."/>
            <person name="Fidler A.E."/>
            <person name="Prosdocimi F."/>
        </authorList>
    </citation>
    <scope>NUCLEOTIDE SEQUENCE [LARGE SCALE GENOMIC DNA]</scope>
</reference>
<keyword evidence="3" id="KW-1185">Reference proteome</keyword>
<dbReference type="PROSITE" id="PS50003">
    <property type="entry name" value="PH_DOMAIN"/>
    <property type="match status" value="1"/>
</dbReference>
<evidence type="ECO:0000259" key="1">
    <source>
        <dbReference type="PROSITE" id="PS50003"/>
    </source>
</evidence>
<dbReference type="GO" id="GO:0007010">
    <property type="term" value="P:cytoskeleton organization"/>
    <property type="evidence" value="ECO:0007669"/>
    <property type="project" value="TreeGrafter"/>
</dbReference>
<dbReference type="InterPro" id="IPR035899">
    <property type="entry name" value="DBL_dom_sf"/>
</dbReference>
<dbReference type="GO" id="GO:0046847">
    <property type="term" value="P:filopodium assembly"/>
    <property type="evidence" value="ECO:0007669"/>
    <property type="project" value="TreeGrafter"/>
</dbReference>
<name>A0A2I0TVT7_LIMLA</name>
<dbReference type="SUPFAM" id="SSF50729">
    <property type="entry name" value="PH domain-like"/>
    <property type="match status" value="1"/>
</dbReference>
<dbReference type="Gene3D" id="2.30.29.30">
    <property type="entry name" value="Pleckstrin-homology domain (PH domain)/Phosphotyrosine-binding domain (PTB)"/>
    <property type="match status" value="1"/>
</dbReference>
<proteinExistence type="predicted"/>
<dbReference type="OrthoDB" id="660555at2759"/>
<dbReference type="InterPro" id="IPR001849">
    <property type="entry name" value="PH_domain"/>
</dbReference>
<evidence type="ECO:0000313" key="2">
    <source>
        <dbReference type="EMBL" id="PKU37940.1"/>
    </source>
</evidence>
<sequence length="195" mass="22599">MYGEYVKNFDNAMELVKTWTERSPQFKFIIQDIQFNNMLLYCVPKFSLVGSKFSVRTRVGIDGMKIIETHNEEYPHTFQVSGKERTLELQASSEQDKEEWIKALQNTIEAFQQRNETFRNAIAKEYEDMPVEVSLKPILIDVGEYHQIFAWVFLASTCRLVYTLARDGATIQSVMGEVALKEAPDKMNRAILKVI</sequence>
<reference evidence="3" key="1">
    <citation type="submission" date="2017-11" db="EMBL/GenBank/DDBJ databases">
        <authorList>
            <person name="Lima N.C."/>
            <person name="Parody-Merino A.M."/>
            <person name="Battley P.F."/>
            <person name="Fidler A.E."/>
            <person name="Prosdocimi F."/>
        </authorList>
    </citation>
    <scope>NUCLEOTIDE SEQUENCE [LARGE SCALE GENOMIC DNA]</scope>
</reference>
<dbReference type="PANTHER" id="PTHR12673:SF98">
    <property type="entry name" value="FYVE, RHOGEF AND PH DOMAIN-CONTAINING PROTEIN 4"/>
    <property type="match status" value="1"/>
</dbReference>
<dbReference type="PANTHER" id="PTHR12673">
    <property type="entry name" value="FACIOGENITAL DYSPLASIA PROTEIN"/>
    <property type="match status" value="1"/>
</dbReference>
<dbReference type="GO" id="GO:0005737">
    <property type="term" value="C:cytoplasm"/>
    <property type="evidence" value="ECO:0007669"/>
    <property type="project" value="TreeGrafter"/>
</dbReference>
<dbReference type="Pfam" id="PF00169">
    <property type="entry name" value="PH"/>
    <property type="match status" value="1"/>
</dbReference>
<accession>A0A2I0TVT7</accession>
<dbReference type="SUPFAM" id="SSF48065">
    <property type="entry name" value="DBL homology domain (DH-domain)"/>
    <property type="match status" value="1"/>
</dbReference>
<gene>
    <name evidence="2" type="ORF">llap_11755</name>
</gene>
<dbReference type="AlphaFoldDB" id="A0A2I0TVT7"/>